<reference evidence="4 5" key="1">
    <citation type="submission" date="2018-09" db="EMBL/GenBank/DDBJ databases">
        <authorList>
            <person name="Tagini F."/>
        </authorList>
    </citation>
    <scope>NUCLEOTIDE SEQUENCE [LARGE SCALE GENOMIC DNA]</scope>
    <source>
        <strain evidence="4 5">MK136</strain>
    </source>
</reference>
<dbReference type="GO" id="GO:0043770">
    <property type="term" value="F:demethylmenaquinone methyltransferase activity"/>
    <property type="evidence" value="ECO:0007669"/>
    <property type="project" value="UniProtKB-EC"/>
</dbReference>
<evidence type="ECO:0000256" key="2">
    <source>
        <dbReference type="ARBA" id="ARBA00022679"/>
    </source>
</evidence>
<protein>
    <submittedName>
        <fullName evidence="4">Demethylmenaquinone methyltransferase</fullName>
        <ecNumber evidence="4">2.1.1.163</ecNumber>
    </submittedName>
</protein>
<evidence type="ECO:0000313" key="4">
    <source>
        <dbReference type="EMBL" id="VBA42719.1"/>
    </source>
</evidence>
<dbReference type="RefSeq" id="WP_122526052.1">
    <property type="nucleotide sequence ID" value="NZ_UPHP01000123.1"/>
</dbReference>
<accession>A0A498QCN0</accession>
<evidence type="ECO:0000256" key="1">
    <source>
        <dbReference type="ARBA" id="ARBA00022603"/>
    </source>
</evidence>
<proteinExistence type="predicted"/>
<dbReference type="OrthoDB" id="7032234at2"/>
<keyword evidence="5" id="KW-1185">Reference proteome</keyword>
<dbReference type="EC" id="2.1.1.163" evidence="4"/>
<name>A0A498QCN0_9MYCO</name>
<dbReference type="Proteomes" id="UP000273307">
    <property type="component" value="Unassembled WGS sequence"/>
</dbReference>
<dbReference type="CDD" id="cd02440">
    <property type="entry name" value="AdoMet_MTases"/>
    <property type="match status" value="1"/>
</dbReference>
<dbReference type="EMBL" id="UPHP01000123">
    <property type="protein sequence ID" value="VBA42719.1"/>
    <property type="molecule type" value="Genomic_DNA"/>
</dbReference>
<dbReference type="PANTHER" id="PTHR43861">
    <property type="entry name" value="TRANS-ACONITATE 2-METHYLTRANSFERASE-RELATED"/>
    <property type="match status" value="1"/>
</dbReference>
<dbReference type="GO" id="GO:0032259">
    <property type="term" value="P:methylation"/>
    <property type="evidence" value="ECO:0007669"/>
    <property type="project" value="UniProtKB-KW"/>
</dbReference>
<gene>
    <name evidence="4" type="primary">menG_2</name>
    <name evidence="4" type="ORF">LAUMK136_04735</name>
</gene>
<keyword evidence="1 4" id="KW-0489">Methyltransferase</keyword>
<evidence type="ECO:0000259" key="3">
    <source>
        <dbReference type="Pfam" id="PF13649"/>
    </source>
</evidence>
<dbReference type="PANTHER" id="PTHR43861:SF1">
    <property type="entry name" value="TRANS-ACONITATE 2-METHYLTRANSFERASE"/>
    <property type="match status" value="1"/>
</dbReference>
<organism evidence="4 5">
    <name type="scientific">Mycobacterium attenuatum</name>
    <dbReference type="NCBI Taxonomy" id="2341086"/>
    <lineage>
        <taxon>Bacteria</taxon>
        <taxon>Bacillati</taxon>
        <taxon>Actinomycetota</taxon>
        <taxon>Actinomycetes</taxon>
        <taxon>Mycobacteriales</taxon>
        <taxon>Mycobacteriaceae</taxon>
        <taxon>Mycobacterium</taxon>
    </lineage>
</organism>
<dbReference type="Gene3D" id="3.40.50.150">
    <property type="entry name" value="Vaccinia Virus protein VP39"/>
    <property type="match status" value="1"/>
</dbReference>
<dbReference type="InterPro" id="IPR029063">
    <property type="entry name" value="SAM-dependent_MTases_sf"/>
</dbReference>
<feature type="domain" description="Methyltransferase" evidence="3">
    <location>
        <begin position="44"/>
        <end position="138"/>
    </location>
</feature>
<dbReference type="InterPro" id="IPR041698">
    <property type="entry name" value="Methyltransf_25"/>
</dbReference>
<sequence>MTTGAYSMGLGDSDAERLKLLGQFYDPASSAFLEAAGVRAGDSIVDLGCGHGGVIERIAARVGDDGAVYAVDASADQLRIAQARLEHRRNVRFIHASIEDNPLRGRRVDWVYCRFLLMHVKDLDIALAAMANMLTENGALLLEIADVGSLTFSPADPASDLWKPWWYALGRARSLSFDVAHRITDALHTAGFTINRRDRQQPIASTAQAKLVHALGFEQCTNAYIHEVGADPRQIEAHRQYLHRVLYDPTITIALFENTQYIARRSRRT</sequence>
<evidence type="ECO:0000313" key="5">
    <source>
        <dbReference type="Proteomes" id="UP000273307"/>
    </source>
</evidence>
<dbReference type="SUPFAM" id="SSF53335">
    <property type="entry name" value="S-adenosyl-L-methionine-dependent methyltransferases"/>
    <property type="match status" value="1"/>
</dbReference>
<dbReference type="Pfam" id="PF13649">
    <property type="entry name" value="Methyltransf_25"/>
    <property type="match status" value="1"/>
</dbReference>
<keyword evidence="2 4" id="KW-0808">Transferase</keyword>
<dbReference type="AlphaFoldDB" id="A0A498QCN0"/>